<dbReference type="Pfam" id="PF00668">
    <property type="entry name" value="Condensation"/>
    <property type="match status" value="2"/>
</dbReference>
<dbReference type="GO" id="GO:0008610">
    <property type="term" value="P:lipid biosynthetic process"/>
    <property type="evidence" value="ECO:0007669"/>
    <property type="project" value="UniProtKB-ARBA"/>
</dbReference>
<dbReference type="Gene3D" id="3.30.559.10">
    <property type="entry name" value="Chloramphenicol acetyltransferase-like domain"/>
    <property type="match status" value="2"/>
</dbReference>
<feature type="domain" description="Carrier" evidence="2">
    <location>
        <begin position="955"/>
        <end position="1031"/>
    </location>
</feature>
<protein>
    <recommendedName>
        <fullName evidence="2">Carrier domain-containing protein</fullName>
    </recommendedName>
</protein>
<dbReference type="SUPFAM" id="SSF52777">
    <property type="entry name" value="CoA-dependent acyltransferases"/>
    <property type="match status" value="4"/>
</dbReference>
<accession>A0A428ZD99</accession>
<dbReference type="InterPro" id="IPR010071">
    <property type="entry name" value="AA_adenyl_dom"/>
</dbReference>
<dbReference type="PANTHER" id="PTHR45527:SF1">
    <property type="entry name" value="FATTY ACID SYNTHASE"/>
    <property type="match status" value="1"/>
</dbReference>
<dbReference type="InterPro" id="IPR045851">
    <property type="entry name" value="AMP-bd_C_sf"/>
</dbReference>
<dbReference type="Proteomes" id="UP000287547">
    <property type="component" value="Unassembled WGS sequence"/>
</dbReference>
<evidence type="ECO:0000259" key="2">
    <source>
        <dbReference type="PROSITE" id="PS50075"/>
    </source>
</evidence>
<dbReference type="EMBL" id="QHKI01000010">
    <property type="protein sequence ID" value="RSM86044.1"/>
    <property type="molecule type" value="Genomic_DNA"/>
</dbReference>
<dbReference type="GO" id="GO:0047527">
    <property type="term" value="F:2,3-dihydroxybenzoate-serine ligase activity"/>
    <property type="evidence" value="ECO:0007669"/>
    <property type="project" value="TreeGrafter"/>
</dbReference>
<dbReference type="PROSITE" id="PS50075">
    <property type="entry name" value="CARRIER"/>
    <property type="match status" value="1"/>
</dbReference>
<dbReference type="InterPro" id="IPR001242">
    <property type="entry name" value="Condensation_dom"/>
</dbReference>
<dbReference type="GO" id="GO:0043041">
    <property type="term" value="P:amino acid activation for nonribosomal peptide biosynthetic process"/>
    <property type="evidence" value="ECO:0007669"/>
    <property type="project" value="TreeGrafter"/>
</dbReference>
<dbReference type="InterPro" id="IPR009081">
    <property type="entry name" value="PP-bd_ACP"/>
</dbReference>
<dbReference type="Pfam" id="PF13193">
    <property type="entry name" value="AMP-binding_C"/>
    <property type="match status" value="1"/>
</dbReference>
<evidence type="ECO:0000256" key="1">
    <source>
        <dbReference type="ARBA" id="ARBA00001957"/>
    </source>
</evidence>
<dbReference type="InterPro" id="IPR000873">
    <property type="entry name" value="AMP-dep_synth/lig_dom"/>
</dbReference>
<dbReference type="SUPFAM" id="SSF56801">
    <property type="entry name" value="Acetyl-CoA synthetase-like"/>
    <property type="match status" value="1"/>
</dbReference>
<dbReference type="OrthoDB" id="3931141at2"/>
<dbReference type="Gene3D" id="3.30.559.30">
    <property type="entry name" value="Nonribosomal peptide synthetase, condensation domain"/>
    <property type="match status" value="2"/>
</dbReference>
<dbReference type="Gene3D" id="3.30.300.30">
    <property type="match status" value="1"/>
</dbReference>
<dbReference type="SUPFAM" id="SSF47336">
    <property type="entry name" value="ACP-like"/>
    <property type="match status" value="1"/>
</dbReference>
<dbReference type="GO" id="GO:0009239">
    <property type="term" value="P:enterobactin biosynthetic process"/>
    <property type="evidence" value="ECO:0007669"/>
    <property type="project" value="TreeGrafter"/>
</dbReference>
<gene>
    <name evidence="3" type="ORF">DMH04_15355</name>
</gene>
<reference evidence="3 4" key="1">
    <citation type="submission" date="2018-05" db="EMBL/GenBank/DDBJ databases">
        <title>Evolution of GPA BGCs.</title>
        <authorList>
            <person name="Waglechner N."/>
            <person name="Wright G.D."/>
        </authorList>
    </citation>
    <scope>NUCLEOTIDE SEQUENCE [LARGE SCALE GENOMIC DNA]</scope>
    <source>
        <strain evidence="3 4">A82846</strain>
    </source>
</reference>
<dbReference type="GO" id="GO:0031177">
    <property type="term" value="F:phosphopantetheine binding"/>
    <property type="evidence" value="ECO:0007669"/>
    <property type="project" value="TreeGrafter"/>
</dbReference>
<evidence type="ECO:0000313" key="4">
    <source>
        <dbReference type="Proteomes" id="UP000287547"/>
    </source>
</evidence>
<dbReference type="PANTHER" id="PTHR45527">
    <property type="entry name" value="NONRIBOSOMAL PEPTIDE SYNTHETASE"/>
    <property type="match status" value="1"/>
</dbReference>
<organism evidence="3 4">
    <name type="scientific">Kibdelosporangium aridum</name>
    <dbReference type="NCBI Taxonomy" id="2030"/>
    <lineage>
        <taxon>Bacteria</taxon>
        <taxon>Bacillati</taxon>
        <taxon>Actinomycetota</taxon>
        <taxon>Actinomycetes</taxon>
        <taxon>Pseudonocardiales</taxon>
        <taxon>Pseudonocardiaceae</taxon>
        <taxon>Kibdelosporangium</taxon>
    </lineage>
</organism>
<dbReference type="NCBIfam" id="TIGR01733">
    <property type="entry name" value="AA-adenyl-dom"/>
    <property type="match status" value="1"/>
</dbReference>
<dbReference type="GO" id="GO:0005829">
    <property type="term" value="C:cytosol"/>
    <property type="evidence" value="ECO:0007669"/>
    <property type="project" value="TreeGrafter"/>
</dbReference>
<dbReference type="Pfam" id="PF00501">
    <property type="entry name" value="AMP-binding"/>
    <property type="match status" value="1"/>
</dbReference>
<comment type="cofactor">
    <cofactor evidence="1">
        <name>pantetheine 4'-phosphate</name>
        <dbReference type="ChEBI" id="CHEBI:47942"/>
    </cofactor>
</comment>
<dbReference type="InterPro" id="IPR020845">
    <property type="entry name" value="AMP-binding_CS"/>
</dbReference>
<dbReference type="CDD" id="cd05930">
    <property type="entry name" value="A_NRPS"/>
    <property type="match status" value="1"/>
</dbReference>
<dbReference type="GO" id="GO:0009366">
    <property type="term" value="C:enterobactin synthetase complex"/>
    <property type="evidence" value="ECO:0007669"/>
    <property type="project" value="TreeGrafter"/>
</dbReference>
<dbReference type="Gene3D" id="3.40.50.12780">
    <property type="entry name" value="N-terminal domain of ligase-like"/>
    <property type="match status" value="1"/>
</dbReference>
<dbReference type="InterPro" id="IPR025110">
    <property type="entry name" value="AMP-bd_C"/>
</dbReference>
<comment type="caution">
    <text evidence="3">The sequence shown here is derived from an EMBL/GenBank/DDBJ whole genome shotgun (WGS) entry which is preliminary data.</text>
</comment>
<dbReference type="CDD" id="cd19531">
    <property type="entry name" value="LCL_NRPS-like"/>
    <property type="match status" value="1"/>
</dbReference>
<proteinExistence type="predicted"/>
<dbReference type="InterPro" id="IPR042099">
    <property type="entry name" value="ANL_N_sf"/>
</dbReference>
<dbReference type="InterPro" id="IPR036736">
    <property type="entry name" value="ACP-like_sf"/>
</dbReference>
<dbReference type="PROSITE" id="PS00455">
    <property type="entry name" value="AMP_BINDING"/>
    <property type="match status" value="1"/>
</dbReference>
<sequence length="1456" mass="158774">MRSGVRKGSRSRLTRPISDRWWRGRAVLFYRCVVSDSGRLSGRISPLSFAQERLWFVDAAAPGGSAYNVPLFMWWRETVDVAALRTALNAVVRRHEILRTTYELRDGSPVQVVSTTVPDLVEVVEGVPRDEVLSDAHRRAAEPFDLAAGPMLRCVVWPDADAVLLTVHHIAVDGWSMSALFSQLAQAYRGGELNEPVIQYSDFAVWDRGTFAADDVTRRVDDLTAIPGDLALAGRRKPVTKGERPGAVHHFALPVDVSDLARRLRATPFVVLFAAFQAVLRRWTERDEFLVGVVMANRTHPAVDDLIGFFVNTVPLRCGVRPGSTFRDLCGEVRAESYRALTYQKIPFDQLTAAARQEGNLASVAFVLQNAPAPAYQDDPPWTKPIELYTGTAMYELTLQVEDGLAATLEYDTECYDAEMIATFAENFTTLLAAAVEDPDRLVAELPITEQGPSVLAGLSVQLPGAPTTVLDLLENGGPVEYDGTQVSWPELDNWAWAVANALPELEYVPVIAARTAAAVAGWLGALRAGAAYVPLSTDAPLHRVEYVLSDIGAIVVLADEEGAKVLGNLGADMEVIRIDELRAVEGKPTKVTVDSESPAIVLYTSGTTGRPKGVVIPHRGLLNASWWWAQEVGLGPGVRFLNTSSTQFDVGNFDSFSTLLSGATLVFADDVERRDPRALLNYIRGPRGVAVLDTTPSLLQAMLAADELSGPTTLRVVTLGGEALPEQLAVECANRWSVRILNAYGPTEVSCTSTAAWVGDRVTIGRPIPNIKAYVLGPEQEELPAGVPGELYLAGVGVGLGYLNDPERTAQAFIPDRFGEKTMYRTGDRVVLGKDGQLEFLGRFDDQVKILGNRIEPGEVRKLIEDHPAVRAAAVLAEGEPRRLVAYVELSDVDKLPTRDEIVRPLLDWLPPPTIPADVFVIDRMPLTGNDKMDLAALGTIRKTRLPDVELARVPLTEHEERAAELVRQHVSGAVNLSPEANFFAIGGHSLLAVSMIAEAERRWGITVPLRDFLADPTIAGLGRLLAHAQPAAAPRSNVDGRIPATAVQQRLWFVDRIRQQRNAYLLPVVVELSGPLDRGRLCRAVDETLARHPALRSRFELDHKSRRVFYDTAGPPATARVVDEADDQYVEDLCWTPFNLAEDAPARAEIITAGTKTLLVLVSHHIVFDGWSLDLVLNEIAARYQSKADSLSRAVHPAEVVQRTAPADEMIARLRGAPTDVALPRDRPRPELQTSNGAMQISVLPEDISSPLRAFASELGCSTFVTAAALLAATLARASTQRDFLFAIPWSGRDATGSAEAVGMFVNILVLRVDLRDSPTWRELLKAVLAESKACYRNADVPFDALVAELHPERDLSRPPLTPVYVGAFDGPAEPPDFGADITARFRPLARMNVKYELDFTATDRGTELEFTASYATDLFDAATVARLLDGVRACAQDLVADPDAAVVKGGHDD</sequence>
<name>A0A428ZD99_KIBAR</name>
<dbReference type="Gene3D" id="1.10.1200.10">
    <property type="entry name" value="ACP-like"/>
    <property type="match status" value="1"/>
</dbReference>
<dbReference type="Pfam" id="PF00550">
    <property type="entry name" value="PP-binding"/>
    <property type="match status" value="1"/>
</dbReference>
<evidence type="ECO:0000313" key="3">
    <source>
        <dbReference type="EMBL" id="RSM86044.1"/>
    </source>
</evidence>
<dbReference type="InterPro" id="IPR023213">
    <property type="entry name" value="CAT-like_dom_sf"/>
</dbReference>